<dbReference type="RefSeq" id="XP_047606834.1">
    <property type="nucleotide sequence ID" value="XM_047751354.1"/>
</dbReference>
<dbReference type="EMBL" id="GG700654">
    <property type="protein sequence ID" value="KFL62233.1"/>
    <property type="molecule type" value="Genomic_DNA"/>
</dbReference>
<reference evidence="3" key="1">
    <citation type="journal article" date="2012" name="MBio">
        <title>Comparative genome analysis of Trichophyton rubrum and related dermatophytes reveals candidate genes involved in infection.</title>
        <authorList>
            <person name="Martinez D.A."/>
            <person name="Oliver B.G."/>
            <person name="Graeser Y."/>
            <person name="Goldberg J.M."/>
            <person name="Li W."/>
            <person name="Martinez-Rossi N.M."/>
            <person name="Monod M."/>
            <person name="Shelest E."/>
            <person name="Barton R.C."/>
            <person name="Birch E."/>
            <person name="Brakhage A.A."/>
            <person name="Chen Z."/>
            <person name="Gurr S.J."/>
            <person name="Heiman D."/>
            <person name="Heitman J."/>
            <person name="Kosti I."/>
            <person name="Rossi A."/>
            <person name="Saif S."/>
            <person name="Samalova M."/>
            <person name="Saunders C.W."/>
            <person name="Shea T."/>
            <person name="Summerbell R.C."/>
            <person name="Xu J."/>
            <person name="Young S."/>
            <person name="Zeng Q."/>
            <person name="Birren B.W."/>
            <person name="Cuomo C.A."/>
            <person name="White T.C."/>
        </authorList>
    </citation>
    <scope>NUCLEOTIDE SEQUENCE [LARGE SCALE GENOMIC DNA]</scope>
    <source>
        <strain evidence="3">ATCC MYA-4607 / CBS 118892</strain>
    </source>
</reference>
<dbReference type="AlphaFoldDB" id="A0A080WW01"/>
<sequence length="121" mass="14170">MSTGGITFTLFNFLPLLFSYILILLQPTNYTRHTYTICPFHSLSFLTALKPISRFNTPSPRPVLLPLEFRCWFSYPSLIFFPPLNIPSISSWVFIRCWNGRGWVWSTRIFACIFCSLHVRI</sequence>
<keyword evidence="1" id="KW-0812">Transmembrane</keyword>
<dbReference type="InParanoid" id="A0A080WW01"/>
<evidence type="ECO:0000256" key="1">
    <source>
        <dbReference type="SAM" id="Phobius"/>
    </source>
</evidence>
<organism evidence="2 3">
    <name type="scientific">Trichophyton rubrum (strain ATCC MYA-4607 / CBS 118892)</name>
    <name type="common">Athlete's foot fungus</name>
    <dbReference type="NCBI Taxonomy" id="559305"/>
    <lineage>
        <taxon>Eukaryota</taxon>
        <taxon>Fungi</taxon>
        <taxon>Dikarya</taxon>
        <taxon>Ascomycota</taxon>
        <taxon>Pezizomycotina</taxon>
        <taxon>Eurotiomycetes</taxon>
        <taxon>Eurotiomycetidae</taxon>
        <taxon>Onygenales</taxon>
        <taxon>Arthrodermataceae</taxon>
        <taxon>Trichophyton</taxon>
    </lineage>
</organism>
<dbReference type="Proteomes" id="UP000008864">
    <property type="component" value="Unassembled WGS sequence"/>
</dbReference>
<evidence type="ECO:0000313" key="2">
    <source>
        <dbReference type="EMBL" id="KFL62233.1"/>
    </source>
</evidence>
<dbReference type="HOGENOM" id="CLU_2039736_0_0_1"/>
<accession>A0A080WW01</accession>
<dbReference type="GeneID" id="71777599"/>
<keyword evidence="1" id="KW-0472">Membrane</keyword>
<dbReference type="VEuPathDB" id="FungiDB:TERG_12392"/>
<keyword evidence="1" id="KW-1133">Transmembrane helix</keyword>
<feature type="transmembrane region" description="Helical" evidence="1">
    <location>
        <begin position="6"/>
        <end position="25"/>
    </location>
</feature>
<name>A0A080WW01_TRIRC</name>
<keyword evidence="3" id="KW-1185">Reference proteome</keyword>
<evidence type="ECO:0000313" key="3">
    <source>
        <dbReference type="Proteomes" id="UP000008864"/>
    </source>
</evidence>
<protein>
    <submittedName>
        <fullName evidence="2">Uncharacterized protein</fullName>
    </submittedName>
</protein>
<proteinExistence type="predicted"/>
<gene>
    <name evidence="2" type="ORF">TERG_12392</name>
</gene>